<dbReference type="SUPFAM" id="SSF52402">
    <property type="entry name" value="Adenine nucleotide alpha hydrolases-like"/>
    <property type="match status" value="1"/>
</dbReference>
<dbReference type="InterPro" id="IPR014729">
    <property type="entry name" value="Rossmann-like_a/b/a_fold"/>
</dbReference>
<dbReference type="GO" id="GO:0005829">
    <property type="term" value="C:cytosol"/>
    <property type="evidence" value="ECO:0007669"/>
    <property type="project" value="TreeGrafter"/>
</dbReference>
<protein>
    <recommendedName>
        <fullName evidence="3">asparagine synthase (glutamine-hydrolyzing)</fullName>
        <ecNumber evidence="3">6.3.5.4</ecNumber>
    </recommendedName>
</protein>
<keyword evidence="5 9" id="KW-0067">ATP-binding</keyword>
<dbReference type="GO" id="GO:0006529">
    <property type="term" value="P:asparagine biosynthetic process"/>
    <property type="evidence" value="ECO:0007669"/>
    <property type="project" value="UniProtKB-KW"/>
</dbReference>
<evidence type="ECO:0000256" key="5">
    <source>
        <dbReference type="ARBA" id="ARBA00022840"/>
    </source>
</evidence>
<dbReference type="Gene3D" id="3.60.20.10">
    <property type="entry name" value="Glutamine Phosphoribosylpyrophosphate, subunit 1, domain 1"/>
    <property type="match status" value="1"/>
</dbReference>
<keyword evidence="13" id="KW-1185">Reference proteome</keyword>
<dbReference type="EMBL" id="FNEE01000002">
    <property type="protein sequence ID" value="SDI66105.1"/>
    <property type="molecule type" value="Genomic_DNA"/>
</dbReference>
<dbReference type="NCBIfam" id="TIGR01536">
    <property type="entry name" value="asn_synth_AEB"/>
    <property type="match status" value="1"/>
</dbReference>
<evidence type="ECO:0000259" key="11">
    <source>
        <dbReference type="PROSITE" id="PS51278"/>
    </source>
</evidence>
<evidence type="ECO:0000256" key="8">
    <source>
        <dbReference type="PIRSR" id="PIRSR001589-1"/>
    </source>
</evidence>
<evidence type="ECO:0000256" key="4">
    <source>
        <dbReference type="ARBA" id="ARBA00022741"/>
    </source>
</evidence>
<reference evidence="13" key="1">
    <citation type="submission" date="2016-10" db="EMBL/GenBank/DDBJ databases">
        <authorList>
            <person name="Varghese N."/>
            <person name="Submissions S."/>
        </authorList>
    </citation>
    <scope>NUCLEOTIDE SEQUENCE [LARGE SCALE GENOMIC DNA]</scope>
    <source>
        <strain evidence="13">CGMCC 1.11022</strain>
    </source>
</reference>
<dbReference type="Pfam" id="PF00733">
    <property type="entry name" value="Asn_synthase"/>
    <property type="match status" value="1"/>
</dbReference>
<dbReference type="InterPro" id="IPR051786">
    <property type="entry name" value="ASN_synthetase/amidase"/>
</dbReference>
<dbReference type="EC" id="6.3.5.4" evidence="3"/>
<dbReference type="AlphaFoldDB" id="A0A1G8ME00"/>
<dbReference type="PANTHER" id="PTHR43284">
    <property type="entry name" value="ASPARAGINE SYNTHETASE (GLUTAMINE-HYDROLYZING)"/>
    <property type="match status" value="1"/>
</dbReference>
<dbReference type="PIRSF" id="PIRSF001589">
    <property type="entry name" value="Asn_synthetase_glu-h"/>
    <property type="match status" value="1"/>
</dbReference>
<keyword evidence="6 8" id="KW-0315">Glutamine amidotransferase</keyword>
<evidence type="ECO:0000256" key="3">
    <source>
        <dbReference type="ARBA" id="ARBA00012737"/>
    </source>
</evidence>
<dbReference type="PANTHER" id="PTHR43284:SF1">
    <property type="entry name" value="ASPARAGINE SYNTHETASE"/>
    <property type="match status" value="1"/>
</dbReference>
<accession>A0A1G8ME00</accession>
<dbReference type="Gene3D" id="3.40.50.620">
    <property type="entry name" value="HUPs"/>
    <property type="match status" value="2"/>
</dbReference>
<feature type="domain" description="Glutamine amidotransferase type-2" evidence="11">
    <location>
        <begin position="2"/>
        <end position="210"/>
    </location>
</feature>
<comment type="pathway">
    <text evidence="1">Amino-acid biosynthesis; L-asparagine biosynthesis; L-asparagine from L-aspartate (L-Gln route): step 1/1.</text>
</comment>
<dbReference type="Pfam" id="PF13537">
    <property type="entry name" value="GATase_7"/>
    <property type="match status" value="1"/>
</dbReference>
<feature type="active site" description="For GATase activity" evidence="8">
    <location>
        <position position="2"/>
    </location>
</feature>
<evidence type="ECO:0000256" key="7">
    <source>
        <dbReference type="ARBA" id="ARBA00048741"/>
    </source>
</evidence>
<evidence type="ECO:0000313" key="13">
    <source>
        <dbReference type="Proteomes" id="UP000198894"/>
    </source>
</evidence>
<comment type="catalytic activity">
    <reaction evidence="7">
        <text>L-aspartate + L-glutamine + ATP + H2O = L-asparagine + L-glutamate + AMP + diphosphate + H(+)</text>
        <dbReference type="Rhea" id="RHEA:12228"/>
        <dbReference type="ChEBI" id="CHEBI:15377"/>
        <dbReference type="ChEBI" id="CHEBI:15378"/>
        <dbReference type="ChEBI" id="CHEBI:29985"/>
        <dbReference type="ChEBI" id="CHEBI:29991"/>
        <dbReference type="ChEBI" id="CHEBI:30616"/>
        <dbReference type="ChEBI" id="CHEBI:33019"/>
        <dbReference type="ChEBI" id="CHEBI:58048"/>
        <dbReference type="ChEBI" id="CHEBI:58359"/>
        <dbReference type="ChEBI" id="CHEBI:456215"/>
        <dbReference type="EC" id="6.3.5.4"/>
    </reaction>
</comment>
<evidence type="ECO:0000256" key="6">
    <source>
        <dbReference type="ARBA" id="ARBA00022962"/>
    </source>
</evidence>
<organism evidence="12 13">
    <name type="scientific">Mesorhizobium muleiense</name>
    <dbReference type="NCBI Taxonomy" id="1004279"/>
    <lineage>
        <taxon>Bacteria</taxon>
        <taxon>Pseudomonadati</taxon>
        <taxon>Pseudomonadota</taxon>
        <taxon>Alphaproteobacteria</taxon>
        <taxon>Hyphomicrobiales</taxon>
        <taxon>Phyllobacteriaceae</taxon>
        <taxon>Mesorhizobium</taxon>
    </lineage>
</organism>
<dbReference type="Proteomes" id="UP000198894">
    <property type="component" value="Unassembled WGS sequence"/>
</dbReference>
<comment type="similarity">
    <text evidence="2">Belongs to the asparagine synthetase family.</text>
</comment>
<proteinExistence type="inferred from homology"/>
<dbReference type="InterPro" id="IPR033738">
    <property type="entry name" value="AsnB_N"/>
</dbReference>
<keyword evidence="8" id="KW-0028">Amino-acid biosynthesis</keyword>
<dbReference type="RefSeq" id="WP_091591462.1">
    <property type="nucleotide sequence ID" value="NZ_FNEE01000002.1"/>
</dbReference>
<sequence length="645" mass="71122">MCGFGGYFGSIRDAEALLARMIAAIVHRGPDEQGKFMTADAGLGHARLSVIGIGDGQQPMSDESGNLTIAFNGEIFNYLELREGLIAKGRRFRTSSDTEVILQLYDEMGEDCLSLLNGDFALAIWDNRRRRMVLARDRMGVRPLFYTNRDGVLYFASEIKALLKVPGVSAEIDPIALDQIFTLWAPIAPRTAFRNIHELEPASVMIATPEQVTIKRYWHLDYPHRDAPSKLTNEDDAAEELQALLSDAVRLRMRADVPVGSYLSGGLDSSLVSTLAAGMTPLQLQTFSVTFDSAEHDESAFQIEMASAIGSRHRTIACQAGDIAGVFPEVIRFAERPIIRTAPAPLYQLSGLVRQAGLKVVLTGEGADEVFAGYDIFREARVRRFCGRQPASRIRPQLFRRLYPYLPGLQQQSVEYLAAFFGAGNAALDDPLFSHRPRFKTTAAAKIFFSGDLRATLKGYDAAEELVSRLPQAFSLWHPLHQAQYLESRFLLPGYILSSQGDRMAMAHGIEGRFPYLDHRLVEFAARLPPEMKLKGLVEKHILRKAAGHLLPGAIGERAKQPYRAPEARSFVGAGELDYVRDCLSEANIAAGGLFNAKAVASLHEKCRTQPASGFRDNAAFVGILSTQLWQKNFTGQEASAARAA</sequence>
<dbReference type="PROSITE" id="PS51278">
    <property type="entry name" value="GATASE_TYPE_2"/>
    <property type="match status" value="1"/>
</dbReference>
<keyword evidence="4 9" id="KW-0547">Nucleotide-binding</keyword>
<dbReference type="InterPro" id="IPR029055">
    <property type="entry name" value="Ntn_hydrolases_N"/>
</dbReference>
<dbReference type="InterPro" id="IPR006426">
    <property type="entry name" value="Asn_synth_AEB"/>
</dbReference>
<name>A0A1G8ME00_9HYPH</name>
<dbReference type="InterPro" id="IPR017932">
    <property type="entry name" value="GATase_2_dom"/>
</dbReference>
<evidence type="ECO:0000256" key="10">
    <source>
        <dbReference type="PIRSR" id="PIRSR001589-3"/>
    </source>
</evidence>
<dbReference type="GO" id="GO:0005524">
    <property type="term" value="F:ATP binding"/>
    <property type="evidence" value="ECO:0007669"/>
    <property type="project" value="UniProtKB-KW"/>
</dbReference>
<dbReference type="CDD" id="cd00712">
    <property type="entry name" value="AsnB"/>
    <property type="match status" value="1"/>
</dbReference>
<keyword evidence="8" id="KW-0061">Asparagine biosynthesis</keyword>
<dbReference type="SUPFAM" id="SSF56235">
    <property type="entry name" value="N-terminal nucleophile aminohydrolases (Ntn hydrolases)"/>
    <property type="match status" value="1"/>
</dbReference>
<evidence type="ECO:0000256" key="1">
    <source>
        <dbReference type="ARBA" id="ARBA00005187"/>
    </source>
</evidence>
<evidence type="ECO:0000256" key="2">
    <source>
        <dbReference type="ARBA" id="ARBA00005752"/>
    </source>
</evidence>
<feature type="site" description="Important for beta-aspartyl-AMP intermediate formation" evidence="10">
    <location>
        <position position="365"/>
    </location>
</feature>
<evidence type="ECO:0000313" key="12">
    <source>
        <dbReference type="EMBL" id="SDI66105.1"/>
    </source>
</evidence>
<evidence type="ECO:0000256" key="9">
    <source>
        <dbReference type="PIRSR" id="PIRSR001589-2"/>
    </source>
</evidence>
<dbReference type="CDD" id="cd01991">
    <property type="entry name" value="Asn_synthase_B_C"/>
    <property type="match status" value="1"/>
</dbReference>
<dbReference type="InterPro" id="IPR001962">
    <property type="entry name" value="Asn_synthase"/>
</dbReference>
<feature type="binding site" evidence="9">
    <location>
        <position position="289"/>
    </location>
    <ligand>
        <name>ATP</name>
        <dbReference type="ChEBI" id="CHEBI:30616"/>
    </ligand>
</feature>
<feature type="binding site" evidence="9">
    <location>
        <position position="97"/>
    </location>
    <ligand>
        <name>L-glutamine</name>
        <dbReference type="ChEBI" id="CHEBI:58359"/>
    </ligand>
</feature>
<dbReference type="GO" id="GO:0004066">
    <property type="term" value="F:asparagine synthase (glutamine-hydrolyzing) activity"/>
    <property type="evidence" value="ECO:0007669"/>
    <property type="project" value="UniProtKB-EC"/>
</dbReference>
<gene>
    <name evidence="12" type="ORF">SAMN05428953_102532</name>
</gene>